<comment type="caution">
    <text evidence="2">The sequence shown here is derived from an EMBL/GenBank/DDBJ whole genome shotgun (WGS) entry which is preliminary data.</text>
</comment>
<dbReference type="AlphaFoldDB" id="A0A835E1M0"/>
<feature type="compositionally biased region" description="Basic and acidic residues" evidence="1">
    <location>
        <begin position="403"/>
        <end position="455"/>
    </location>
</feature>
<dbReference type="OrthoDB" id="693163at2759"/>
<feature type="compositionally biased region" description="Polar residues" evidence="1">
    <location>
        <begin position="331"/>
        <end position="340"/>
    </location>
</feature>
<evidence type="ECO:0000313" key="3">
    <source>
        <dbReference type="Proteomes" id="UP000636709"/>
    </source>
</evidence>
<dbReference type="Proteomes" id="UP000636709">
    <property type="component" value="Unassembled WGS sequence"/>
</dbReference>
<protein>
    <recommendedName>
        <fullName evidence="4">Aminotransferase-like plant mobile domain-containing protein</fullName>
    </recommendedName>
</protein>
<keyword evidence="3" id="KW-1185">Reference proteome</keyword>
<feature type="compositionally biased region" description="Polar residues" evidence="1">
    <location>
        <begin position="286"/>
        <end position="302"/>
    </location>
</feature>
<proteinExistence type="predicted"/>
<evidence type="ECO:0000256" key="1">
    <source>
        <dbReference type="SAM" id="MobiDB-lite"/>
    </source>
</evidence>
<organism evidence="2 3">
    <name type="scientific">Digitaria exilis</name>
    <dbReference type="NCBI Taxonomy" id="1010633"/>
    <lineage>
        <taxon>Eukaryota</taxon>
        <taxon>Viridiplantae</taxon>
        <taxon>Streptophyta</taxon>
        <taxon>Embryophyta</taxon>
        <taxon>Tracheophyta</taxon>
        <taxon>Spermatophyta</taxon>
        <taxon>Magnoliopsida</taxon>
        <taxon>Liliopsida</taxon>
        <taxon>Poales</taxon>
        <taxon>Poaceae</taxon>
        <taxon>PACMAD clade</taxon>
        <taxon>Panicoideae</taxon>
        <taxon>Panicodae</taxon>
        <taxon>Paniceae</taxon>
        <taxon>Anthephorinae</taxon>
        <taxon>Digitaria</taxon>
    </lineage>
</organism>
<reference evidence="2" key="1">
    <citation type="submission" date="2020-07" db="EMBL/GenBank/DDBJ databases">
        <title>Genome sequence and genetic diversity analysis of an under-domesticated orphan crop, white fonio (Digitaria exilis).</title>
        <authorList>
            <person name="Bennetzen J.L."/>
            <person name="Chen S."/>
            <person name="Ma X."/>
            <person name="Wang X."/>
            <person name="Yssel A.E.J."/>
            <person name="Chaluvadi S.R."/>
            <person name="Johnson M."/>
            <person name="Gangashetty P."/>
            <person name="Hamidou F."/>
            <person name="Sanogo M.D."/>
            <person name="Zwaenepoel A."/>
            <person name="Wallace J."/>
            <person name="Van De Peer Y."/>
            <person name="Van Deynze A."/>
        </authorList>
    </citation>
    <scope>NUCLEOTIDE SEQUENCE</scope>
    <source>
        <tissue evidence="2">Leaves</tissue>
    </source>
</reference>
<sequence length="464" mass="52984">MAEVRKKPVIARAEEPQACTSNTEKKGWEHLIPYAQQIADAPLDAVPQFSWGSAVLAATSQAGTLAGCPLLLMLWSFERFDIGRPELSSYEDYEEAMYQVDAFGNRDPIDAPTMGSIWTKRNVRRLTYPGFVAAFDQLRPERVRWTPYTPGLVADRASLGLSHLCYRDSIWWYTKKCLLFDIFFGASWVVTSPSLYLDSSLTPLTYVCNDVGEELFLFADRVEADPPRIARTELASGLRRLAQRAVQAVKRASCMSTRDPVVPPDTMPAPWSSTTGAPSRARGDWSWQQSAQTDLASGSSGSFFQDDWMLPEGFDNIGLSQMPGAPPPTQPTQHDYSTPVQERPNRGQPPQRFTFPSNQFGKRGRPLCDYLQWFDTAQSDEDKAHVEQTARWARERYQRMKQEEEQEAKRKQEQEEIRIRRENIERQEAEARETDRERKRERARRAKEAGPEAIRKGKYPRCTQ</sequence>
<dbReference type="CDD" id="cd22249">
    <property type="entry name" value="UDM1_RNF168_RNF169-like"/>
    <property type="match status" value="1"/>
</dbReference>
<gene>
    <name evidence="2" type="ORF">HU200_057118</name>
</gene>
<accession>A0A835E1M0</accession>
<feature type="region of interest" description="Disordered" evidence="1">
    <location>
        <begin position="314"/>
        <end position="361"/>
    </location>
</feature>
<feature type="region of interest" description="Disordered" evidence="1">
    <location>
        <begin position="255"/>
        <end position="302"/>
    </location>
</feature>
<dbReference type="EMBL" id="JACEFO010002416">
    <property type="protein sequence ID" value="KAF8661025.1"/>
    <property type="molecule type" value="Genomic_DNA"/>
</dbReference>
<evidence type="ECO:0008006" key="4">
    <source>
        <dbReference type="Google" id="ProtNLM"/>
    </source>
</evidence>
<evidence type="ECO:0000313" key="2">
    <source>
        <dbReference type="EMBL" id="KAF8661025.1"/>
    </source>
</evidence>
<name>A0A835E1M0_9POAL</name>
<feature type="region of interest" description="Disordered" evidence="1">
    <location>
        <begin position="403"/>
        <end position="464"/>
    </location>
</feature>